<dbReference type="PANTHER" id="PTHR12979">
    <property type="entry name" value="CCR4-NOT TRANSCRIPTION COMPLEX SUBUNIT 10"/>
    <property type="match status" value="1"/>
</dbReference>
<dbReference type="AlphaFoldDB" id="A0A6U4YZ88"/>
<dbReference type="PANTHER" id="PTHR12979:SF5">
    <property type="entry name" value="CCR4-NOT TRANSCRIPTION COMPLEX SUBUNIT 10"/>
    <property type="match status" value="1"/>
</dbReference>
<dbReference type="EMBL" id="HBGF01054134">
    <property type="protein sequence ID" value="CAD9157378.1"/>
    <property type="molecule type" value="Transcribed_RNA"/>
</dbReference>
<gene>
    <name evidence="1" type="ORF">NDES1114_LOCUS36216</name>
    <name evidence="2" type="ORF">NDES1114_LOCUS36217</name>
</gene>
<evidence type="ECO:0000313" key="1">
    <source>
        <dbReference type="EMBL" id="CAD9157376.1"/>
    </source>
</evidence>
<organism evidence="2">
    <name type="scientific">Neobodo designis</name>
    <name type="common">Flagellated protozoan</name>
    <name type="synonym">Bodo designis</name>
    <dbReference type="NCBI Taxonomy" id="312471"/>
    <lineage>
        <taxon>Eukaryota</taxon>
        <taxon>Discoba</taxon>
        <taxon>Euglenozoa</taxon>
        <taxon>Kinetoplastea</taxon>
        <taxon>Metakinetoplastina</taxon>
        <taxon>Neobodonida</taxon>
        <taxon>Neobodo</taxon>
    </lineage>
</organism>
<reference evidence="2" key="1">
    <citation type="submission" date="2021-01" db="EMBL/GenBank/DDBJ databases">
        <authorList>
            <person name="Corre E."/>
            <person name="Pelletier E."/>
            <person name="Niang G."/>
            <person name="Scheremetjew M."/>
            <person name="Finn R."/>
            <person name="Kale V."/>
            <person name="Holt S."/>
            <person name="Cochrane G."/>
            <person name="Meng A."/>
            <person name="Brown T."/>
            <person name="Cohen L."/>
        </authorList>
    </citation>
    <scope>NUCLEOTIDE SEQUENCE</scope>
    <source>
        <strain evidence="2">CCAP 1951/1</strain>
    </source>
</reference>
<dbReference type="GO" id="GO:0030014">
    <property type="term" value="C:CCR4-NOT complex"/>
    <property type="evidence" value="ECO:0007669"/>
    <property type="project" value="InterPro"/>
</dbReference>
<dbReference type="GO" id="GO:0017148">
    <property type="term" value="P:negative regulation of translation"/>
    <property type="evidence" value="ECO:0007669"/>
    <property type="project" value="TreeGrafter"/>
</dbReference>
<dbReference type="GO" id="GO:0006402">
    <property type="term" value="P:mRNA catabolic process"/>
    <property type="evidence" value="ECO:0007669"/>
    <property type="project" value="TreeGrafter"/>
</dbReference>
<protein>
    <recommendedName>
        <fullName evidence="3">CCR4-NOT transcription complex subunit 10</fullName>
    </recommendedName>
</protein>
<evidence type="ECO:0008006" key="3">
    <source>
        <dbReference type="Google" id="ProtNLM"/>
    </source>
</evidence>
<dbReference type="EMBL" id="HBGF01054133">
    <property type="protein sequence ID" value="CAD9157376.1"/>
    <property type="molecule type" value="Transcribed_RNA"/>
</dbReference>
<sequence length="540" mass="57329">MADDLHQRLTEARKHFVGRQYEAALKVLAPCPSDDPKVAYNRAIINAVLRTANYRDTLQRLALPSISRVKSLKTGQFVPTVVLQHDGQEYAILNAAVLLLHNGAIAEARNVLTALANVATSFAPAVRVRVAMLLHLATRRGSVDVSDVTSNLLSDVGDALSEDPALQRMMTIAWSDTSGLHSWFAGTGKTPVERALYLNNLGVEAFADGKHAVAGVFFARAAQACQKDAKSENPVQTTCSFLAGSIAYNSAVCALSRGAEGSGAVQSLLVAQKTMSGSVMLWVRLGQALLDRFHDAVAANDASALDAEVAERVTALHNGSAPAFPAVPATQVTIPKTAAALITAAVQALQNALSLLIDRNEKIVECARRLAQQPETALVLDAVLSMLAYCELTRGNYGAVIAIATEYSAMERDVRGATCGRTQAVMACYHVEALCAANRLSQALRMLQSMNLGHYVTAGAPNATLEALMTNVCVAYIVAGQWPKALQLSQQLIGKLPSAVAQMLNAYLELAQGNVPAAAEAIASLPQRAVHAAAQQHPRR</sequence>
<dbReference type="InterPro" id="IPR039740">
    <property type="entry name" value="CNOT10"/>
</dbReference>
<accession>A0A6U4YZ88</accession>
<evidence type="ECO:0000313" key="2">
    <source>
        <dbReference type="EMBL" id="CAD9157378.1"/>
    </source>
</evidence>
<proteinExistence type="predicted"/>
<name>A0A6U4YZ88_NEODS</name>